<feature type="domain" description="Ricin B lectin" evidence="2">
    <location>
        <begin position="39"/>
        <end position="150"/>
    </location>
</feature>
<proteinExistence type="predicted"/>
<dbReference type="AlphaFoldDB" id="A0A931CGA2"/>
<dbReference type="InterPro" id="IPR000772">
    <property type="entry name" value="Ricin_B_lectin"/>
</dbReference>
<keyword evidence="1" id="KW-0732">Signal</keyword>
<feature type="signal peptide" evidence="1">
    <location>
        <begin position="1"/>
        <end position="25"/>
    </location>
</feature>
<evidence type="ECO:0000313" key="3">
    <source>
        <dbReference type="EMBL" id="MBG0564355.1"/>
    </source>
</evidence>
<dbReference type="PROSITE" id="PS50231">
    <property type="entry name" value="RICIN_B_LECTIN"/>
    <property type="match status" value="1"/>
</dbReference>
<keyword evidence="4" id="KW-1185">Reference proteome</keyword>
<name>A0A931CGA2_9ACTN</name>
<dbReference type="CDD" id="cd00161">
    <property type="entry name" value="beta-trefoil_Ricin-like"/>
    <property type="match status" value="1"/>
</dbReference>
<dbReference type="RefSeq" id="WP_196416146.1">
    <property type="nucleotide sequence ID" value="NZ_JADQTO010000011.1"/>
</dbReference>
<protein>
    <submittedName>
        <fullName evidence="3">RICIN domain-containing protein</fullName>
    </submittedName>
</protein>
<dbReference type="Gene3D" id="2.80.10.50">
    <property type="match status" value="1"/>
</dbReference>
<dbReference type="SUPFAM" id="SSF50370">
    <property type="entry name" value="Ricin B-like lectins"/>
    <property type="match status" value="1"/>
</dbReference>
<feature type="chain" id="PRO_5037703831" evidence="1">
    <location>
        <begin position="26"/>
        <end position="155"/>
    </location>
</feature>
<evidence type="ECO:0000256" key="1">
    <source>
        <dbReference type="SAM" id="SignalP"/>
    </source>
</evidence>
<sequence length="155" mass="16783">MATRRTLALFVAVPALLAAPGTAVAAPAPPPLLQGWIVTEQAPGRCLTGGVIGTVVHTSACRPGRPAQSFYQTSEGHFTNNGNCVEPDKRTRGGIVRVTACTYTNDQDWWFSTTLRAGRFGRCVTEVSVDKAGRGTVRLRDCADTVNQRWRIRAR</sequence>
<accession>A0A931CGA2</accession>
<reference evidence="3" key="1">
    <citation type="submission" date="2020-11" db="EMBL/GenBank/DDBJ databases">
        <title>Isolation and identification of active actinomycetes.</title>
        <authorList>
            <person name="Sun X."/>
        </authorList>
    </citation>
    <scope>NUCLEOTIDE SEQUENCE</scope>
    <source>
        <strain evidence="3">NEAU-A11</strain>
    </source>
</reference>
<organism evidence="3 4">
    <name type="scientific">Actinoplanes aureus</name>
    <dbReference type="NCBI Taxonomy" id="2792083"/>
    <lineage>
        <taxon>Bacteria</taxon>
        <taxon>Bacillati</taxon>
        <taxon>Actinomycetota</taxon>
        <taxon>Actinomycetes</taxon>
        <taxon>Micromonosporales</taxon>
        <taxon>Micromonosporaceae</taxon>
        <taxon>Actinoplanes</taxon>
    </lineage>
</organism>
<evidence type="ECO:0000259" key="2">
    <source>
        <dbReference type="Pfam" id="PF00652"/>
    </source>
</evidence>
<evidence type="ECO:0000313" key="4">
    <source>
        <dbReference type="Proteomes" id="UP000598146"/>
    </source>
</evidence>
<dbReference type="EMBL" id="JADQTO010000011">
    <property type="protein sequence ID" value="MBG0564355.1"/>
    <property type="molecule type" value="Genomic_DNA"/>
</dbReference>
<gene>
    <name evidence="3" type="ORF">I4J89_23170</name>
</gene>
<dbReference type="Pfam" id="PF00652">
    <property type="entry name" value="Ricin_B_lectin"/>
    <property type="match status" value="1"/>
</dbReference>
<dbReference type="Proteomes" id="UP000598146">
    <property type="component" value="Unassembled WGS sequence"/>
</dbReference>
<dbReference type="InterPro" id="IPR035992">
    <property type="entry name" value="Ricin_B-like_lectins"/>
</dbReference>
<comment type="caution">
    <text evidence="3">The sequence shown here is derived from an EMBL/GenBank/DDBJ whole genome shotgun (WGS) entry which is preliminary data.</text>
</comment>